<proteinExistence type="predicted"/>
<evidence type="ECO:0000313" key="1">
    <source>
        <dbReference type="EMBL" id="MDN4171618.1"/>
    </source>
</evidence>
<accession>A0ABT8FAB6</accession>
<organism evidence="1 2">
    <name type="scientific">Nocardioides oceani</name>
    <dbReference type="NCBI Taxonomy" id="3058369"/>
    <lineage>
        <taxon>Bacteria</taxon>
        <taxon>Bacillati</taxon>
        <taxon>Actinomycetota</taxon>
        <taxon>Actinomycetes</taxon>
        <taxon>Propionibacteriales</taxon>
        <taxon>Nocardioidaceae</taxon>
        <taxon>Nocardioides</taxon>
    </lineage>
</organism>
<comment type="caution">
    <text evidence="1">The sequence shown here is derived from an EMBL/GenBank/DDBJ whole genome shotgun (WGS) entry which is preliminary data.</text>
</comment>
<dbReference type="RefSeq" id="WP_300950541.1">
    <property type="nucleotide sequence ID" value="NZ_JAUHJQ010000001.1"/>
</dbReference>
<name>A0ABT8FAB6_9ACTN</name>
<dbReference type="EMBL" id="JAUHJQ010000001">
    <property type="protein sequence ID" value="MDN4171618.1"/>
    <property type="molecule type" value="Genomic_DNA"/>
</dbReference>
<reference evidence="1" key="1">
    <citation type="submission" date="2023-06" db="EMBL/GenBank/DDBJ databases">
        <title>Draft genome sequence of Nocardioides sp. SOB77.</title>
        <authorList>
            <person name="Zhang G."/>
        </authorList>
    </citation>
    <scope>NUCLEOTIDE SEQUENCE</scope>
    <source>
        <strain evidence="1">SOB77</strain>
    </source>
</reference>
<keyword evidence="2" id="KW-1185">Reference proteome</keyword>
<sequence>MHRLTSSEPVRAAGRVRVAHSATTLAFGLEPGEGVVLEDLTGEQHLAVVADFEFELEDTVYLLEVGGRLPAEMADRLVTGAAEPAGEEGLTAVVELLGQLRRRVARQGR</sequence>
<protein>
    <submittedName>
        <fullName evidence="1">Uncharacterized protein</fullName>
    </submittedName>
</protein>
<dbReference type="Proteomes" id="UP001168620">
    <property type="component" value="Unassembled WGS sequence"/>
</dbReference>
<gene>
    <name evidence="1" type="ORF">QWY28_01550</name>
</gene>
<evidence type="ECO:0000313" key="2">
    <source>
        <dbReference type="Proteomes" id="UP001168620"/>
    </source>
</evidence>